<dbReference type="PANTHER" id="PTHR45138:SF9">
    <property type="entry name" value="DIGUANYLATE CYCLASE DGCM-RELATED"/>
    <property type="match status" value="1"/>
</dbReference>
<keyword evidence="6" id="KW-0479">Metal-binding</keyword>
<comment type="catalytic activity">
    <reaction evidence="11">
        <text>2 GTP = 3',3'-c-di-GMP + 2 diphosphate</text>
        <dbReference type="Rhea" id="RHEA:24898"/>
        <dbReference type="ChEBI" id="CHEBI:33019"/>
        <dbReference type="ChEBI" id="CHEBI:37565"/>
        <dbReference type="ChEBI" id="CHEBI:58805"/>
        <dbReference type="EC" id="2.7.7.65"/>
    </reaction>
</comment>
<evidence type="ECO:0000259" key="12">
    <source>
        <dbReference type="PROSITE" id="PS50887"/>
    </source>
</evidence>
<evidence type="ECO:0000256" key="4">
    <source>
        <dbReference type="ARBA" id="ARBA00022617"/>
    </source>
</evidence>
<dbReference type="InterPro" id="IPR050469">
    <property type="entry name" value="Diguanylate_Cyclase"/>
</dbReference>
<accession>A0ABQ2WHX5</accession>
<comment type="caution">
    <text evidence="13">The sequence shown here is derived from an EMBL/GenBank/DDBJ whole genome shotgun (WGS) entry which is preliminary data.</text>
</comment>
<keyword evidence="14" id="KW-1185">Reference proteome</keyword>
<evidence type="ECO:0000256" key="9">
    <source>
        <dbReference type="ARBA" id="ARBA00023004"/>
    </source>
</evidence>
<dbReference type="CDD" id="cd01949">
    <property type="entry name" value="GGDEF"/>
    <property type="match status" value="1"/>
</dbReference>
<dbReference type="Pfam" id="PF11563">
    <property type="entry name" value="Protoglobin"/>
    <property type="match status" value="1"/>
</dbReference>
<dbReference type="EC" id="2.7.7.65" evidence="2"/>
<dbReference type="PANTHER" id="PTHR45138">
    <property type="entry name" value="REGULATORY COMPONENTS OF SENSORY TRANSDUCTION SYSTEM"/>
    <property type="match status" value="1"/>
</dbReference>
<dbReference type="InterPro" id="IPR009050">
    <property type="entry name" value="Globin-like_sf"/>
</dbReference>
<evidence type="ECO:0000256" key="3">
    <source>
        <dbReference type="ARBA" id="ARBA00015125"/>
    </source>
</evidence>
<evidence type="ECO:0000256" key="7">
    <source>
        <dbReference type="ARBA" id="ARBA00022741"/>
    </source>
</evidence>
<protein>
    <recommendedName>
        <fullName evidence="3">Diguanylate cyclase DosC</fullName>
        <ecNumber evidence="2">2.7.7.65</ecNumber>
    </recommendedName>
    <alternativeName>
        <fullName evidence="10">Direct oxygen-sensing cyclase</fullName>
    </alternativeName>
</protein>
<evidence type="ECO:0000256" key="8">
    <source>
        <dbReference type="ARBA" id="ARBA00022842"/>
    </source>
</evidence>
<dbReference type="InterPro" id="IPR012292">
    <property type="entry name" value="Globin/Proto"/>
</dbReference>
<evidence type="ECO:0000256" key="1">
    <source>
        <dbReference type="ARBA" id="ARBA00001971"/>
    </source>
</evidence>
<dbReference type="NCBIfam" id="TIGR00254">
    <property type="entry name" value="GGDEF"/>
    <property type="match status" value="1"/>
</dbReference>
<gene>
    <name evidence="13" type="ORF">GCM10007158_14000</name>
</gene>
<dbReference type="Pfam" id="PF00990">
    <property type="entry name" value="GGDEF"/>
    <property type="match status" value="1"/>
</dbReference>
<dbReference type="PROSITE" id="PS50887">
    <property type="entry name" value="GGDEF"/>
    <property type="match status" value="1"/>
</dbReference>
<dbReference type="Gene3D" id="3.30.70.270">
    <property type="match status" value="1"/>
</dbReference>
<dbReference type="CDD" id="cd14757">
    <property type="entry name" value="GS_EcDosC-like_GGDEF"/>
    <property type="match status" value="1"/>
</dbReference>
<dbReference type="InterPro" id="IPR039435">
    <property type="entry name" value="DosC_GS"/>
</dbReference>
<dbReference type="SUPFAM" id="SSF46458">
    <property type="entry name" value="Globin-like"/>
    <property type="match status" value="1"/>
</dbReference>
<keyword evidence="7" id="KW-0547">Nucleotide-binding</keyword>
<evidence type="ECO:0000256" key="5">
    <source>
        <dbReference type="ARBA" id="ARBA00022679"/>
    </source>
</evidence>
<dbReference type="InterPro" id="IPR000160">
    <property type="entry name" value="GGDEF_dom"/>
</dbReference>
<keyword evidence="8" id="KW-0460">Magnesium</keyword>
<dbReference type="InterPro" id="IPR044398">
    <property type="entry name" value="Globin-sensor_dom"/>
</dbReference>
<proteinExistence type="predicted"/>
<evidence type="ECO:0000256" key="2">
    <source>
        <dbReference type="ARBA" id="ARBA00012528"/>
    </source>
</evidence>
<dbReference type="InterPro" id="IPR029787">
    <property type="entry name" value="Nucleotide_cyclase"/>
</dbReference>
<evidence type="ECO:0000256" key="10">
    <source>
        <dbReference type="ARBA" id="ARBA00029839"/>
    </source>
</evidence>
<reference evidence="14" key="1">
    <citation type="journal article" date="2019" name="Int. J. Syst. Evol. Microbiol.">
        <title>The Global Catalogue of Microorganisms (GCM) 10K type strain sequencing project: providing services to taxonomists for standard genome sequencing and annotation.</title>
        <authorList>
            <consortium name="The Broad Institute Genomics Platform"/>
            <consortium name="The Broad Institute Genome Sequencing Center for Infectious Disease"/>
            <person name="Wu L."/>
            <person name="Ma J."/>
        </authorList>
    </citation>
    <scope>NUCLEOTIDE SEQUENCE [LARGE SCALE GENOMIC DNA]</scope>
    <source>
        <strain evidence="14">KCTC 22157</strain>
    </source>
</reference>
<comment type="cofactor">
    <cofactor evidence="1">
        <name>heme</name>
        <dbReference type="ChEBI" id="CHEBI:30413"/>
    </cofactor>
</comment>
<evidence type="ECO:0000256" key="6">
    <source>
        <dbReference type="ARBA" id="ARBA00022723"/>
    </source>
</evidence>
<dbReference type="Gene3D" id="1.10.490.10">
    <property type="entry name" value="Globins"/>
    <property type="match status" value="1"/>
</dbReference>
<evidence type="ECO:0000313" key="14">
    <source>
        <dbReference type="Proteomes" id="UP000647585"/>
    </source>
</evidence>
<evidence type="ECO:0000256" key="11">
    <source>
        <dbReference type="ARBA" id="ARBA00034247"/>
    </source>
</evidence>
<keyword evidence="9" id="KW-0408">Iron</keyword>
<name>A0ABQ2WHX5_9GAMM</name>
<dbReference type="SMART" id="SM00267">
    <property type="entry name" value="GGDEF"/>
    <property type="match status" value="1"/>
</dbReference>
<dbReference type="InterPro" id="IPR048442">
    <property type="entry name" value="DosC_2nd"/>
</dbReference>
<organism evidence="13 14">
    <name type="scientific">Halomonas johnsoniae</name>
    <dbReference type="NCBI Taxonomy" id="502832"/>
    <lineage>
        <taxon>Bacteria</taxon>
        <taxon>Pseudomonadati</taxon>
        <taxon>Pseudomonadota</taxon>
        <taxon>Gammaproteobacteria</taxon>
        <taxon>Oceanospirillales</taxon>
        <taxon>Halomonadaceae</taxon>
        <taxon>Halomonas</taxon>
    </lineage>
</organism>
<keyword evidence="4" id="KW-0349">Heme</keyword>
<dbReference type="EMBL" id="BMXO01000005">
    <property type="protein sequence ID" value="GGW54024.1"/>
    <property type="molecule type" value="Genomic_DNA"/>
</dbReference>
<feature type="domain" description="GGDEF" evidence="12">
    <location>
        <begin position="341"/>
        <end position="474"/>
    </location>
</feature>
<dbReference type="Pfam" id="PF21118">
    <property type="entry name" value="DosC_2nd"/>
    <property type="match status" value="1"/>
</dbReference>
<keyword evidence="5" id="KW-0808">Transferase</keyword>
<dbReference type="InterPro" id="IPR043128">
    <property type="entry name" value="Rev_trsase/Diguanyl_cyclase"/>
</dbReference>
<evidence type="ECO:0000313" key="13">
    <source>
        <dbReference type="EMBL" id="GGW54024.1"/>
    </source>
</evidence>
<dbReference type="SUPFAM" id="SSF55073">
    <property type="entry name" value="Nucleotide cyclase"/>
    <property type="match status" value="1"/>
</dbReference>
<sequence>MALRFMCNMAGFKITIGWDMRYKDKHQLAAEWQSLLERTPLALRQAVETLVESRRDIFADHFYQVMLEDPHASLFLSNEQVKNRLHPSMQRWLSAMFAVEHADFESLVEQQEKVGQVHARIDIPVNLVLNGARQLKQTLYEHINSTFSAELSSGDAAVYVSDHIDMAMEIMSHAYSVANNRNTRMEEAYKLFSLTQSIGDERERQRSALLDWENALMFAVAAQQATTALPRLASSEFGLWYHHKACHAFEGAPEITTISQHVRRVDEEWLAQLGDSDSQRRLTALSSIRDAARTILMLLDDVLDRASGLEAGRDSLTRLLNRKFLSVVLNREIEIARHSEKCFALLMVDVDHFKSINDTHGHDAGDNVLRQVASILDRSTRGGDYVFRMGGEEFLIVLVDTDQDGSRLFAERLRHAVAKEPMLAAADTLLNVTVSVGVTLHDGHPDYQRSMQRADQALYQAKRSGRDRVVVAAATE</sequence>
<dbReference type="Proteomes" id="UP000647585">
    <property type="component" value="Unassembled WGS sequence"/>
</dbReference>